<evidence type="ECO:0000313" key="1">
    <source>
        <dbReference type="EMBL" id="CAG5002455.1"/>
    </source>
</evidence>
<protein>
    <submittedName>
        <fullName evidence="1">Uncharacterized protein</fullName>
    </submittedName>
</protein>
<dbReference type="AlphaFoldDB" id="A0A916JBN5"/>
<reference evidence="1" key="1">
    <citation type="submission" date="2021-04" db="EMBL/GenBank/DDBJ databases">
        <authorList>
            <person name="Rodrigo-Torres L."/>
            <person name="Arahal R. D."/>
            <person name="Lucena T."/>
        </authorList>
    </citation>
    <scope>NUCLEOTIDE SEQUENCE</scope>
    <source>
        <strain evidence="1">CECT 9275</strain>
    </source>
</reference>
<organism evidence="1 2">
    <name type="scientific">Dyadobacter helix</name>
    <dbReference type="NCBI Taxonomy" id="2822344"/>
    <lineage>
        <taxon>Bacteria</taxon>
        <taxon>Pseudomonadati</taxon>
        <taxon>Bacteroidota</taxon>
        <taxon>Cytophagia</taxon>
        <taxon>Cytophagales</taxon>
        <taxon>Spirosomataceae</taxon>
        <taxon>Dyadobacter</taxon>
    </lineage>
</organism>
<dbReference type="EMBL" id="CAJRAF010000002">
    <property type="protein sequence ID" value="CAG5002455.1"/>
    <property type="molecule type" value="Genomic_DNA"/>
</dbReference>
<evidence type="ECO:0000313" key="2">
    <source>
        <dbReference type="Proteomes" id="UP000680038"/>
    </source>
</evidence>
<dbReference type="Proteomes" id="UP000680038">
    <property type="component" value="Unassembled WGS sequence"/>
</dbReference>
<keyword evidence="2" id="KW-1185">Reference proteome</keyword>
<comment type="caution">
    <text evidence="1">The sequence shown here is derived from an EMBL/GenBank/DDBJ whole genome shotgun (WGS) entry which is preliminary data.</text>
</comment>
<gene>
    <name evidence="1" type="ORF">DYBT9275_02895</name>
</gene>
<proteinExistence type="predicted"/>
<name>A0A916JBN5_9BACT</name>
<sequence>MAVSNGNCLVLDYPVMWYLGRYPLLFYLNSSSIPAVPAPGLYLIFGMECGKVAVCSGGLVIKRIFLKEAVDLVTELVEQ</sequence>
<accession>A0A916JBN5</accession>